<gene>
    <name evidence="3" type="ORF">acsn021_27880</name>
</gene>
<dbReference type="RefSeq" id="WP_184093875.1">
    <property type="nucleotide sequence ID" value="NZ_AP023367.1"/>
</dbReference>
<dbReference type="Proteomes" id="UP000515561">
    <property type="component" value="Chromosome"/>
</dbReference>
<accession>A0A6S6R1K7</accession>
<feature type="compositionally biased region" description="Acidic residues" evidence="1">
    <location>
        <begin position="72"/>
        <end position="82"/>
    </location>
</feature>
<feature type="region of interest" description="Disordered" evidence="1">
    <location>
        <begin position="64"/>
        <end position="102"/>
    </location>
</feature>
<keyword evidence="2" id="KW-0472">Membrane</keyword>
<evidence type="ECO:0000256" key="2">
    <source>
        <dbReference type="SAM" id="Phobius"/>
    </source>
</evidence>
<dbReference type="EMBL" id="AP023367">
    <property type="protein sequence ID" value="BCJ95219.1"/>
    <property type="molecule type" value="Genomic_DNA"/>
</dbReference>
<name>A0A6S6R1K7_9FIRM</name>
<organism evidence="3 4">
    <name type="scientific">Anaerocolumna cellulosilytica</name>
    <dbReference type="NCBI Taxonomy" id="433286"/>
    <lineage>
        <taxon>Bacteria</taxon>
        <taxon>Bacillati</taxon>
        <taxon>Bacillota</taxon>
        <taxon>Clostridia</taxon>
        <taxon>Lachnospirales</taxon>
        <taxon>Lachnospiraceae</taxon>
        <taxon>Anaerocolumna</taxon>
    </lineage>
</organism>
<dbReference type="AlphaFoldDB" id="A0A6S6R1K7"/>
<reference evidence="3 4" key="1">
    <citation type="journal article" date="2016" name="Int. J. Syst. Evol. Microbiol.">
        <title>Descriptions of Anaerotaenia torta gen. nov., sp. nov. and Anaerocolumna cellulosilytica gen. nov., sp. nov. isolated from a methanogenic reactor of cattle waste.</title>
        <authorList>
            <person name="Uek A."/>
            <person name="Ohtaki Y."/>
            <person name="Kaku N."/>
            <person name="Ueki K."/>
        </authorList>
    </citation>
    <scope>NUCLEOTIDE SEQUENCE [LARGE SCALE GENOMIC DNA]</scope>
    <source>
        <strain evidence="3 4">SN021</strain>
    </source>
</reference>
<protein>
    <submittedName>
        <fullName evidence="3">Uncharacterized protein</fullName>
    </submittedName>
</protein>
<feature type="transmembrane region" description="Helical" evidence="2">
    <location>
        <begin position="36"/>
        <end position="54"/>
    </location>
</feature>
<evidence type="ECO:0000313" key="4">
    <source>
        <dbReference type="Proteomes" id="UP000515561"/>
    </source>
</evidence>
<keyword evidence="4" id="KW-1185">Reference proteome</keyword>
<dbReference type="KEGG" id="acel:acsn021_27880"/>
<keyword evidence="2" id="KW-1133">Transmembrane helix</keyword>
<feature type="compositionally biased region" description="Basic and acidic residues" evidence="1">
    <location>
        <begin position="91"/>
        <end position="102"/>
    </location>
</feature>
<evidence type="ECO:0000256" key="1">
    <source>
        <dbReference type="SAM" id="MobiDB-lite"/>
    </source>
</evidence>
<keyword evidence="2" id="KW-0812">Transmembrane</keyword>
<feature type="transmembrane region" description="Helical" evidence="2">
    <location>
        <begin position="6"/>
        <end position="24"/>
    </location>
</feature>
<evidence type="ECO:0000313" key="3">
    <source>
        <dbReference type="EMBL" id="BCJ95219.1"/>
    </source>
</evidence>
<proteinExistence type="predicted"/>
<sequence>MRERYIAPAIMLIAGAITSILNIVNGVKALDGLKALLIVLIIFYIIGKIVTVIIRKATAVPGVPTETVQTPTEEEELTTEEEISQKGDSTIGERKTEDSSEI</sequence>